<proteinExistence type="predicted"/>
<name>A0ABV9N608_9FLAO</name>
<keyword evidence="2" id="KW-1185">Reference proteome</keyword>
<sequence>MSKEKQTKTKTIRLDESLIEKLETLAKKDNRNFNNYIETILIREARTSALNRI</sequence>
<comment type="caution">
    <text evidence="1">The sequence shown here is derived from an EMBL/GenBank/DDBJ whole genome shotgun (WGS) entry which is preliminary data.</text>
</comment>
<evidence type="ECO:0000313" key="1">
    <source>
        <dbReference type="EMBL" id="MFC4723030.1"/>
    </source>
</evidence>
<organism evidence="1 2">
    <name type="scientific">Geojedonia litorea</name>
    <dbReference type="NCBI Taxonomy" id="1268269"/>
    <lineage>
        <taxon>Bacteria</taxon>
        <taxon>Pseudomonadati</taxon>
        <taxon>Bacteroidota</taxon>
        <taxon>Flavobacteriia</taxon>
        <taxon>Flavobacteriales</taxon>
        <taxon>Flavobacteriaceae</taxon>
        <taxon>Geojedonia</taxon>
    </lineage>
</organism>
<dbReference type="SUPFAM" id="SSF47598">
    <property type="entry name" value="Ribbon-helix-helix"/>
    <property type="match status" value="1"/>
</dbReference>
<evidence type="ECO:0000313" key="2">
    <source>
        <dbReference type="Proteomes" id="UP001595953"/>
    </source>
</evidence>
<protein>
    <recommendedName>
        <fullName evidence="3">Toxin-antitoxin system protein</fullName>
    </recommendedName>
</protein>
<evidence type="ECO:0008006" key="3">
    <source>
        <dbReference type="Google" id="ProtNLM"/>
    </source>
</evidence>
<accession>A0ABV9N608</accession>
<dbReference type="EMBL" id="JBHSGP010000014">
    <property type="protein sequence ID" value="MFC4723030.1"/>
    <property type="molecule type" value="Genomic_DNA"/>
</dbReference>
<dbReference type="RefSeq" id="WP_387964051.1">
    <property type="nucleotide sequence ID" value="NZ_JBHSGP010000014.1"/>
</dbReference>
<reference evidence="2" key="1">
    <citation type="journal article" date="2019" name="Int. J. Syst. Evol. Microbiol.">
        <title>The Global Catalogue of Microorganisms (GCM) 10K type strain sequencing project: providing services to taxonomists for standard genome sequencing and annotation.</title>
        <authorList>
            <consortium name="The Broad Institute Genomics Platform"/>
            <consortium name="The Broad Institute Genome Sequencing Center for Infectious Disease"/>
            <person name="Wu L."/>
            <person name="Ma J."/>
        </authorList>
    </citation>
    <scope>NUCLEOTIDE SEQUENCE [LARGE SCALE GENOMIC DNA]</scope>
    <source>
        <strain evidence="2">CCUG 63682</strain>
    </source>
</reference>
<gene>
    <name evidence="1" type="ORF">ACFO5O_11910</name>
</gene>
<dbReference type="Proteomes" id="UP001595953">
    <property type="component" value="Unassembled WGS sequence"/>
</dbReference>
<dbReference type="InterPro" id="IPR010985">
    <property type="entry name" value="Ribbon_hlx_hlx"/>
</dbReference>